<dbReference type="PANTHER" id="PTHR33642">
    <property type="entry name" value="COX1/OXI3 INTRON 1 PROTEIN-RELATED"/>
    <property type="match status" value="1"/>
</dbReference>
<reference evidence="2" key="1">
    <citation type="submission" date="2017-05" db="EMBL/GenBank/DDBJ databases">
        <authorList>
            <person name="Varghese N."/>
            <person name="Submissions S."/>
        </authorList>
    </citation>
    <scope>NUCLEOTIDE SEQUENCE</scope>
    <source>
        <strain evidence="2">DSM 45262</strain>
    </source>
</reference>
<dbReference type="AlphaFoldDB" id="A0AA45WKS1"/>
<dbReference type="PANTHER" id="PTHR33642:SF4">
    <property type="entry name" value="COX1_OXI3 INTRON 1 PROTEIN-RELATED"/>
    <property type="match status" value="1"/>
</dbReference>
<dbReference type="Pfam" id="PF01348">
    <property type="entry name" value="Intron_maturas2"/>
    <property type="match status" value="1"/>
</dbReference>
<dbReference type="Proteomes" id="UP001157946">
    <property type="component" value="Unassembled WGS sequence"/>
</dbReference>
<evidence type="ECO:0000313" key="3">
    <source>
        <dbReference type="Proteomes" id="UP001157946"/>
    </source>
</evidence>
<dbReference type="GO" id="GO:0005737">
    <property type="term" value="C:cytoplasm"/>
    <property type="evidence" value="ECO:0007669"/>
    <property type="project" value="UniProtKB-ARBA"/>
</dbReference>
<sequence length="258" mass="29376">MQIPEVVLRCLAAKEPSYPFKRLYRNLYNLDFYLLASSKLAQGDAPARMDGAVIDGVRPLNIDNTIAALKSLSYQHRPVKWIAVPTAEGRKWLHPVPANEDALVLEVLRMLLEAIYEPHFLPSSHGFRPHRSCHTALLQINSQWQARHRANLIPLKAHEIVRNYHAHLSGLYRYYQLAHNVSVLNKFHYIMKYSCFKTLASKTKTSIRKVIRKHAVGGTFAVVYPTAAGWATQPLYNEGYKRMKFGTDDPGVDMLPDA</sequence>
<proteinExistence type="predicted"/>
<evidence type="ECO:0000313" key="2">
    <source>
        <dbReference type="EMBL" id="SMP08586.1"/>
    </source>
</evidence>
<feature type="domain" description="Domain X" evidence="1">
    <location>
        <begin position="145"/>
        <end position="214"/>
    </location>
</feature>
<name>A0AA45WKS1_9BACL</name>
<dbReference type="GO" id="GO:0006315">
    <property type="term" value="P:homing of group II introns"/>
    <property type="evidence" value="ECO:0007669"/>
    <property type="project" value="TreeGrafter"/>
</dbReference>
<dbReference type="RefSeq" id="WP_102992733.1">
    <property type="nucleotide sequence ID" value="NZ_FXTU01000002.1"/>
</dbReference>
<protein>
    <submittedName>
        <fullName evidence="2">Type II intron maturase</fullName>
    </submittedName>
</protein>
<accession>A0AA45WKS1</accession>
<dbReference type="InterPro" id="IPR024937">
    <property type="entry name" value="Domain_X"/>
</dbReference>
<keyword evidence="3" id="KW-1185">Reference proteome</keyword>
<dbReference type="GO" id="GO:0003964">
    <property type="term" value="F:RNA-directed DNA polymerase activity"/>
    <property type="evidence" value="ECO:0007669"/>
    <property type="project" value="TreeGrafter"/>
</dbReference>
<gene>
    <name evidence="2" type="ORF">SAMN06265361_10243</name>
</gene>
<organism evidence="2 3">
    <name type="scientific">Laceyella tengchongensis</name>
    <dbReference type="NCBI Taxonomy" id="574699"/>
    <lineage>
        <taxon>Bacteria</taxon>
        <taxon>Bacillati</taxon>
        <taxon>Bacillota</taxon>
        <taxon>Bacilli</taxon>
        <taxon>Bacillales</taxon>
        <taxon>Thermoactinomycetaceae</taxon>
        <taxon>Laceyella</taxon>
    </lineage>
</organism>
<dbReference type="GO" id="GO:0006397">
    <property type="term" value="P:mRNA processing"/>
    <property type="evidence" value="ECO:0007669"/>
    <property type="project" value="InterPro"/>
</dbReference>
<evidence type="ECO:0000259" key="1">
    <source>
        <dbReference type="Pfam" id="PF01348"/>
    </source>
</evidence>
<dbReference type="EMBL" id="FXTU01000002">
    <property type="protein sequence ID" value="SMP08586.1"/>
    <property type="molecule type" value="Genomic_DNA"/>
</dbReference>
<comment type="caution">
    <text evidence="2">The sequence shown here is derived from an EMBL/GenBank/DDBJ whole genome shotgun (WGS) entry which is preliminary data.</text>
</comment>